<dbReference type="PANTHER" id="PTHR44099">
    <property type="entry name" value="RABCONNECTIN-3B, ISOFORM A"/>
    <property type="match status" value="1"/>
</dbReference>
<dbReference type="SUPFAM" id="SSF50998">
    <property type="entry name" value="Quinoprotein alcohol dehydrogenase-like"/>
    <property type="match status" value="1"/>
</dbReference>
<feature type="region of interest" description="Disordered" evidence="1">
    <location>
        <begin position="132"/>
        <end position="215"/>
    </location>
</feature>
<dbReference type="InterPro" id="IPR015943">
    <property type="entry name" value="WD40/YVTN_repeat-like_dom_sf"/>
</dbReference>
<name>A0A5C3L4N5_COPMA</name>
<dbReference type="InterPro" id="IPR036322">
    <property type="entry name" value="WD40_repeat_dom_sf"/>
</dbReference>
<evidence type="ECO:0000256" key="1">
    <source>
        <dbReference type="SAM" id="MobiDB-lite"/>
    </source>
</evidence>
<organism evidence="2 3">
    <name type="scientific">Coprinopsis marcescibilis</name>
    <name type="common">Agaric fungus</name>
    <name type="synonym">Psathyrella marcescibilis</name>
    <dbReference type="NCBI Taxonomy" id="230819"/>
    <lineage>
        <taxon>Eukaryota</taxon>
        <taxon>Fungi</taxon>
        <taxon>Dikarya</taxon>
        <taxon>Basidiomycota</taxon>
        <taxon>Agaricomycotina</taxon>
        <taxon>Agaricomycetes</taxon>
        <taxon>Agaricomycetidae</taxon>
        <taxon>Agaricales</taxon>
        <taxon>Agaricineae</taxon>
        <taxon>Psathyrellaceae</taxon>
        <taxon>Coprinopsis</taxon>
    </lineage>
</organism>
<dbReference type="InterPro" id="IPR001680">
    <property type="entry name" value="WD40_rpt"/>
</dbReference>
<feature type="compositionally biased region" description="Polar residues" evidence="1">
    <location>
        <begin position="165"/>
        <end position="180"/>
    </location>
</feature>
<proteinExistence type="predicted"/>
<dbReference type="SUPFAM" id="SSF48371">
    <property type="entry name" value="ARM repeat"/>
    <property type="match status" value="1"/>
</dbReference>
<feature type="compositionally biased region" description="Polar residues" evidence="1">
    <location>
        <begin position="191"/>
        <end position="215"/>
    </location>
</feature>
<keyword evidence="3" id="KW-1185">Reference proteome</keyword>
<feature type="compositionally biased region" description="Basic and acidic residues" evidence="1">
    <location>
        <begin position="142"/>
        <end position="159"/>
    </location>
</feature>
<evidence type="ECO:0000313" key="3">
    <source>
        <dbReference type="Proteomes" id="UP000307440"/>
    </source>
</evidence>
<dbReference type="PANTHER" id="PTHR44099:SF4">
    <property type="entry name" value="RABCONNECTIN-3B, ISOFORM A"/>
    <property type="match status" value="1"/>
</dbReference>
<dbReference type="SUPFAM" id="SSF50978">
    <property type="entry name" value="WD40 repeat-like"/>
    <property type="match status" value="1"/>
</dbReference>
<dbReference type="Gene3D" id="2.130.10.10">
    <property type="entry name" value="YVTN repeat-like/Quinoprotein amine dehydrogenase"/>
    <property type="match status" value="2"/>
</dbReference>
<gene>
    <name evidence="2" type="ORF">FA15DRAFT_635254</name>
</gene>
<dbReference type="Proteomes" id="UP000307440">
    <property type="component" value="Unassembled WGS sequence"/>
</dbReference>
<dbReference type="STRING" id="230819.A0A5C3L4N5"/>
<dbReference type="Pfam" id="PF00400">
    <property type="entry name" value="WD40"/>
    <property type="match status" value="1"/>
</dbReference>
<dbReference type="InterPro" id="IPR049916">
    <property type="entry name" value="WDR72-like"/>
</dbReference>
<reference evidence="2 3" key="1">
    <citation type="journal article" date="2019" name="Nat. Ecol. Evol.">
        <title>Megaphylogeny resolves global patterns of mushroom evolution.</title>
        <authorList>
            <person name="Varga T."/>
            <person name="Krizsan K."/>
            <person name="Foldi C."/>
            <person name="Dima B."/>
            <person name="Sanchez-Garcia M."/>
            <person name="Sanchez-Ramirez S."/>
            <person name="Szollosi G.J."/>
            <person name="Szarkandi J.G."/>
            <person name="Papp V."/>
            <person name="Albert L."/>
            <person name="Andreopoulos W."/>
            <person name="Angelini C."/>
            <person name="Antonin V."/>
            <person name="Barry K.W."/>
            <person name="Bougher N.L."/>
            <person name="Buchanan P."/>
            <person name="Buyck B."/>
            <person name="Bense V."/>
            <person name="Catcheside P."/>
            <person name="Chovatia M."/>
            <person name="Cooper J."/>
            <person name="Damon W."/>
            <person name="Desjardin D."/>
            <person name="Finy P."/>
            <person name="Geml J."/>
            <person name="Haridas S."/>
            <person name="Hughes K."/>
            <person name="Justo A."/>
            <person name="Karasinski D."/>
            <person name="Kautmanova I."/>
            <person name="Kiss B."/>
            <person name="Kocsube S."/>
            <person name="Kotiranta H."/>
            <person name="LaButti K.M."/>
            <person name="Lechner B.E."/>
            <person name="Liimatainen K."/>
            <person name="Lipzen A."/>
            <person name="Lukacs Z."/>
            <person name="Mihaltcheva S."/>
            <person name="Morgado L.N."/>
            <person name="Niskanen T."/>
            <person name="Noordeloos M.E."/>
            <person name="Ohm R.A."/>
            <person name="Ortiz-Santana B."/>
            <person name="Ovrebo C."/>
            <person name="Racz N."/>
            <person name="Riley R."/>
            <person name="Savchenko A."/>
            <person name="Shiryaev A."/>
            <person name="Soop K."/>
            <person name="Spirin V."/>
            <person name="Szebenyi C."/>
            <person name="Tomsovsky M."/>
            <person name="Tulloss R.E."/>
            <person name="Uehling J."/>
            <person name="Grigoriev I.V."/>
            <person name="Vagvolgyi C."/>
            <person name="Papp T."/>
            <person name="Martin F.M."/>
            <person name="Miettinen O."/>
            <person name="Hibbett D.S."/>
            <person name="Nagy L.G."/>
        </authorList>
    </citation>
    <scope>NUCLEOTIDE SEQUENCE [LARGE SCALE GENOMIC DNA]</scope>
    <source>
        <strain evidence="2 3">CBS 121175</strain>
    </source>
</reference>
<evidence type="ECO:0000313" key="2">
    <source>
        <dbReference type="EMBL" id="TFK27655.1"/>
    </source>
</evidence>
<dbReference type="InterPro" id="IPR016024">
    <property type="entry name" value="ARM-type_fold"/>
</dbReference>
<accession>A0A5C3L4N5</accession>
<sequence length="1357" mass="148977">MFTAPFTFPNTSVLHRQQPDYPQRSHIIEQSFHDAQPTTVQYWEALDEHRDRGVVVGCEDGTLYVFQHTEVAPTPQLSSRERKKRPRSPLPIVAPRAAAPGSPTASSASFVLSPTRPRAVSGVTAEKVEAPRNYVDFDDEPDKLKDILQGRNPKEKQTGHDAVSLTVSPVPSIAESLSITSKRKSPPRSLLSRTNSPEHTSRSFSTPGSPLEQSAASTSTFSLSYHIIPDCAGLGHAVRAVEVLDGSKYVVVLHQPGDLSVYSLQDGRCLVSVSVPEESDTQMSRETWNWCSLNVSVVDESVLLFITASTDSNTSAATPDLEEASSEKSRTSIFKFTVGPDDVKLERLGQWESAGPASGLGIYQDLDGSSAFYSINTAGHLLISKLQLGAPTPLHAPSSTPTAEPEQSGHLALQKTLRAMVSRSDPEKQDHPHTVQPQKKILCHEPEDVGLVIGDSTVSGLVTRHIEGKLYGIVWAHREMSVFIYQASTLRILYQSPVNHLEDAIWIDDNIFVLCFNDRMEIHRLRNVSSDNEWVKFTSSEEGNHQHPDLVRVVPTGRYEAGSFTSSGDRLFIQRDVTSGRRKLVSCRIRPENEGPDTILWQSTVQDETVQPVVQTANLPIELELVIQGYSDGRLRQFSLEHMILNKSASLLASSGASKTSNPPLHGSVIGLRLVQNSRTRERYIVGGIDDGSIAFWNMTNFELCARWIAFCVPLVQVVDFEEEAGGLLHGCVLCVSADGTIGVIVVDGFQFLYTIPGSPSPLKSLSLCANNLLLIYGNSLARLWDVQAKEFRRSMSSDKAAELLGHDDWSTVYASLIFLSPRPHVNPTAAATLKFSLEKFVVNSIATTKKISTNKDEIRDILHTFDRLRMLLSVSLTPGLSQDVDSICTGKLDIQPTAVGVGLSSAFTTTLYKTTNPQDAWCISGNLSAARMLAIVFILRALSLFEASSEAAGAVISFYTTSLGPCIGPKYVPPSLEFLGRMWFDATSELRHSIRIVFDATLARLSDQEVIAIAEKWQPYLPSLQPGNEDDSIRTALALFLCGAIAAEKFSLLSVNALIDISKSVALYFHDENSTHRVLAIDLCSKGFNVWQQYVDTLDILRSLFMLATTTRKAAISIQNVGAQARSAVLSIASQNTALFMSTLCLDVLDPSSLEHRRSVLQIIAFLIRKRPIILQPHLSRLMEAVIKSLDPNSNANREAVLGAATEIIGYVVKMYPTVDFHMTSQRLAVGTNEGAVVMYDLKTAIRLYVLEGHRHQLTACSFSPDGRRLVTLSLADCQVLVWKVGTSLVSFFNPGAPPRQGHGGSQPFKTFPFNLGQERTVELAPAESLEAVGFEWSGDRSVKVKIREVVLTFST</sequence>
<dbReference type="EMBL" id="ML210162">
    <property type="protein sequence ID" value="TFK27655.1"/>
    <property type="molecule type" value="Genomic_DNA"/>
</dbReference>
<dbReference type="OrthoDB" id="338622at2759"/>
<dbReference type="GO" id="GO:0005737">
    <property type="term" value="C:cytoplasm"/>
    <property type="evidence" value="ECO:0007669"/>
    <property type="project" value="TreeGrafter"/>
</dbReference>
<feature type="compositionally biased region" description="Low complexity" evidence="1">
    <location>
        <begin position="90"/>
        <end position="109"/>
    </location>
</feature>
<feature type="region of interest" description="Disordered" evidence="1">
    <location>
        <begin position="73"/>
        <end position="110"/>
    </location>
</feature>
<dbReference type="SMART" id="SM00320">
    <property type="entry name" value="WD40"/>
    <property type="match status" value="3"/>
</dbReference>
<protein>
    <submittedName>
        <fullName evidence="2">Uncharacterized protein</fullName>
    </submittedName>
</protein>
<dbReference type="InterPro" id="IPR011047">
    <property type="entry name" value="Quinoprotein_ADH-like_sf"/>
</dbReference>